<dbReference type="HAMAP" id="MF_00182">
    <property type="entry name" value="Formyl_trans"/>
    <property type="match status" value="1"/>
</dbReference>
<dbReference type="CDD" id="cd08646">
    <property type="entry name" value="FMT_core_Met-tRNA-FMT_N"/>
    <property type="match status" value="1"/>
</dbReference>
<dbReference type="Proteomes" id="UP001062263">
    <property type="component" value="Chromosome"/>
</dbReference>
<dbReference type="CDD" id="cd08704">
    <property type="entry name" value="Met_tRNA_FMT_C"/>
    <property type="match status" value="1"/>
</dbReference>
<dbReference type="InterPro" id="IPR037022">
    <property type="entry name" value="Formyl_trans_C_sf"/>
</dbReference>
<dbReference type="SUPFAM" id="SSF53328">
    <property type="entry name" value="Formyltransferase"/>
    <property type="match status" value="1"/>
</dbReference>
<feature type="domain" description="Formyl transferase C-terminal" evidence="10">
    <location>
        <begin position="205"/>
        <end position="304"/>
    </location>
</feature>
<dbReference type="RefSeq" id="WP_215435610.1">
    <property type="nucleotide sequence ID" value="NZ_AP025943.1"/>
</dbReference>
<dbReference type="InterPro" id="IPR036477">
    <property type="entry name" value="Formyl_transf_N_sf"/>
</dbReference>
<evidence type="ECO:0000313" key="12">
    <source>
        <dbReference type="Proteomes" id="UP001062263"/>
    </source>
</evidence>
<accession>A0ABN6QGC6</accession>
<dbReference type="InterPro" id="IPR041711">
    <property type="entry name" value="Met-tRNA-FMT_N"/>
</dbReference>
<evidence type="ECO:0000313" key="11">
    <source>
        <dbReference type="EMBL" id="BDL43566.1"/>
    </source>
</evidence>
<evidence type="ECO:0000256" key="7">
    <source>
        <dbReference type="ARBA" id="ARBA00048558"/>
    </source>
</evidence>
<protein>
    <recommendedName>
        <fullName evidence="4 8">Methionyl-tRNA formyltransferase</fullName>
        <ecNumber evidence="3 8">2.1.2.9</ecNumber>
    </recommendedName>
</protein>
<organism evidence="11 12">
    <name type="scientific">Akkermansia biwaensis</name>
    <dbReference type="NCBI Taxonomy" id="2946555"/>
    <lineage>
        <taxon>Bacteria</taxon>
        <taxon>Pseudomonadati</taxon>
        <taxon>Verrucomicrobiota</taxon>
        <taxon>Verrucomicrobiia</taxon>
        <taxon>Verrucomicrobiales</taxon>
        <taxon>Akkermansiaceae</taxon>
        <taxon>Akkermansia</taxon>
    </lineage>
</organism>
<evidence type="ECO:0000256" key="1">
    <source>
        <dbReference type="ARBA" id="ARBA00002606"/>
    </source>
</evidence>
<comment type="catalytic activity">
    <reaction evidence="7 8">
        <text>L-methionyl-tRNA(fMet) + (6R)-10-formyltetrahydrofolate = N-formyl-L-methionyl-tRNA(fMet) + (6S)-5,6,7,8-tetrahydrofolate + H(+)</text>
        <dbReference type="Rhea" id="RHEA:24380"/>
        <dbReference type="Rhea" id="RHEA-COMP:9952"/>
        <dbReference type="Rhea" id="RHEA-COMP:9953"/>
        <dbReference type="ChEBI" id="CHEBI:15378"/>
        <dbReference type="ChEBI" id="CHEBI:57453"/>
        <dbReference type="ChEBI" id="CHEBI:78530"/>
        <dbReference type="ChEBI" id="CHEBI:78844"/>
        <dbReference type="ChEBI" id="CHEBI:195366"/>
        <dbReference type="EC" id="2.1.2.9"/>
    </reaction>
</comment>
<dbReference type="InterPro" id="IPR005794">
    <property type="entry name" value="Fmt"/>
</dbReference>
<evidence type="ECO:0000256" key="6">
    <source>
        <dbReference type="ARBA" id="ARBA00022917"/>
    </source>
</evidence>
<evidence type="ECO:0000256" key="4">
    <source>
        <dbReference type="ARBA" id="ARBA00016014"/>
    </source>
</evidence>
<dbReference type="InterPro" id="IPR005793">
    <property type="entry name" value="Formyl_trans_C"/>
</dbReference>
<dbReference type="PANTHER" id="PTHR11138">
    <property type="entry name" value="METHIONYL-TRNA FORMYLTRANSFERASE"/>
    <property type="match status" value="1"/>
</dbReference>
<comment type="similarity">
    <text evidence="2 8">Belongs to the Fmt family.</text>
</comment>
<evidence type="ECO:0000256" key="2">
    <source>
        <dbReference type="ARBA" id="ARBA00010699"/>
    </source>
</evidence>
<dbReference type="NCBIfam" id="TIGR00460">
    <property type="entry name" value="fmt"/>
    <property type="match status" value="1"/>
</dbReference>
<evidence type="ECO:0000256" key="3">
    <source>
        <dbReference type="ARBA" id="ARBA00012261"/>
    </source>
</evidence>
<dbReference type="SUPFAM" id="SSF50486">
    <property type="entry name" value="FMT C-terminal domain-like"/>
    <property type="match status" value="1"/>
</dbReference>
<keyword evidence="5 8" id="KW-0808">Transferase</keyword>
<proteinExistence type="inferred from homology"/>
<dbReference type="EC" id="2.1.2.9" evidence="3 8"/>
<reference evidence="11" key="1">
    <citation type="submission" date="2022-06" db="EMBL/GenBank/DDBJ databases">
        <title>Akkermansia biwalacus sp. nov., an anaerobic mucin-degrading bacterium isolated from human intestine.</title>
        <authorList>
            <person name="Kobayashi Y."/>
            <person name="Inoue S."/>
            <person name="Kawahara T."/>
            <person name="Kohda N."/>
        </authorList>
    </citation>
    <scope>NUCLEOTIDE SEQUENCE</scope>
    <source>
        <strain evidence="11">WON2089</strain>
    </source>
</reference>
<evidence type="ECO:0000259" key="9">
    <source>
        <dbReference type="Pfam" id="PF00551"/>
    </source>
</evidence>
<keyword evidence="6 8" id="KW-0648">Protein biosynthesis</keyword>
<comment type="function">
    <text evidence="1 8">Attaches a formyl group to the free amino group of methionyl-tRNA(fMet). The formyl group appears to play a dual role in the initiator identity of N-formylmethionyl-tRNA by promoting its recognition by IF2 and preventing the misappropriation of this tRNA by the elongation apparatus.</text>
</comment>
<dbReference type="Gene3D" id="3.10.25.10">
    <property type="entry name" value="Formyl transferase, C-terminal domain"/>
    <property type="match status" value="1"/>
</dbReference>
<dbReference type="InterPro" id="IPR044135">
    <property type="entry name" value="Met-tRNA-FMT_C"/>
</dbReference>
<keyword evidence="12" id="KW-1185">Reference proteome</keyword>
<name>A0ABN6QGC6_9BACT</name>
<sequence length="314" mass="33981">MRIVFMGTGDIAIPAFRSLIRHTDLVGLVTQPDRPVGRHQILTAPPIKNIAREAGITVFQPASLKAPESLAGLRRLNPDLIVVMAYGQILSQEVIDMAPMGCINAHASLLPRHRGAACIQSAIKSGDSHTGVTIMHIVKKLDAGDIIAQISMPLDGTETGGSLHDKLAQMTPDILLPVIHSIEKGTAARVRQQEILATYAPKLLRADGKIDWTVPAEEIGRMIRAYDPWPGTFTNYWNRKGRIRNMKIFPGFTIVPEVSGKPGQVLSAGEQGLLIACGEGGLLVTDVQLEGSTRMNIAQLIAGHPNLKDIHFDV</sequence>
<evidence type="ECO:0000259" key="10">
    <source>
        <dbReference type="Pfam" id="PF02911"/>
    </source>
</evidence>
<evidence type="ECO:0000256" key="8">
    <source>
        <dbReference type="HAMAP-Rule" id="MF_00182"/>
    </source>
</evidence>
<dbReference type="InterPro" id="IPR011034">
    <property type="entry name" value="Formyl_transferase-like_C_sf"/>
</dbReference>
<dbReference type="Pfam" id="PF00551">
    <property type="entry name" value="Formyl_trans_N"/>
    <property type="match status" value="1"/>
</dbReference>
<feature type="domain" description="Formyl transferase N-terminal" evidence="9">
    <location>
        <begin position="2"/>
        <end position="178"/>
    </location>
</feature>
<evidence type="ECO:0000256" key="5">
    <source>
        <dbReference type="ARBA" id="ARBA00022679"/>
    </source>
</evidence>
<dbReference type="Gene3D" id="3.40.50.170">
    <property type="entry name" value="Formyl transferase, N-terminal domain"/>
    <property type="match status" value="1"/>
</dbReference>
<feature type="binding site" evidence="8">
    <location>
        <begin position="108"/>
        <end position="111"/>
    </location>
    <ligand>
        <name>(6S)-5,6,7,8-tetrahydrofolate</name>
        <dbReference type="ChEBI" id="CHEBI:57453"/>
    </ligand>
</feature>
<gene>
    <name evidence="8 11" type="primary">fmt</name>
    <name evidence="11" type="ORF">Abiwalacus_11400</name>
</gene>
<dbReference type="InterPro" id="IPR002376">
    <property type="entry name" value="Formyl_transf_N"/>
</dbReference>
<dbReference type="Pfam" id="PF02911">
    <property type="entry name" value="Formyl_trans_C"/>
    <property type="match status" value="1"/>
</dbReference>
<dbReference type="EMBL" id="AP025943">
    <property type="protein sequence ID" value="BDL43566.1"/>
    <property type="molecule type" value="Genomic_DNA"/>
</dbReference>
<dbReference type="PANTHER" id="PTHR11138:SF5">
    <property type="entry name" value="METHIONYL-TRNA FORMYLTRANSFERASE, MITOCHONDRIAL"/>
    <property type="match status" value="1"/>
</dbReference>